<reference evidence="1" key="1">
    <citation type="journal article" date="2010" name="ISME J.">
        <title>Metagenome of the Mediterranean deep chlorophyll maximum studied by direct and fosmid library 454 pyrosequencing.</title>
        <authorList>
            <person name="Ghai R."/>
            <person name="Martin-Cuadrado A.B."/>
            <person name="Molto A.G."/>
            <person name="Heredia I.G."/>
            <person name="Cabrera R."/>
            <person name="Martin J."/>
            <person name="Verdu M."/>
            <person name="Deschamps P."/>
            <person name="Moreira D."/>
            <person name="Lopez-Garcia P."/>
            <person name="Mira A."/>
            <person name="Rodriguez-Valera F."/>
        </authorList>
    </citation>
    <scope>NUCLEOTIDE SEQUENCE</scope>
</reference>
<evidence type="ECO:0000313" key="1">
    <source>
        <dbReference type="EMBL" id="ADD94885.1"/>
    </source>
</evidence>
<proteinExistence type="predicted"/>
<dbReference type="AlphaFoldDB" id="D6PGN4"/>
<protein>
    <submittedName>
        <fullName evidence="1">Uncharacterized protein</fullName>
    </submittedName>
</protein>
<accession>D6PGN4</accession>
<organism evidence="1">
    <name type="scientific">uncultured marine bacterium MedDCM-OCT-S09-C166</name>
    <dbReference type="NCBI Taxonomy" id="743076"/>
    <lineage>
        <taxon>Bacteria</taxon>
        <taxon>environmental samples</taxon>
    </lineage>
</organism>
<name>D6PGN4_9BACT</name>
<sequence>MTSNDPDSTQARMAPALAALGEIAEELRGNPEALLTLLRELEALHRDVQDGPFRQSLPENRQKLFTLLQGMEKNGGWPYIPRLQLRTFIDLLGQDSIDAAA</sequence>
<dbReference type="EMBL" id="GU943049">
    <property type="protein sequence ID" value="ADD94885.1"/>
    <property type="molecule type" value="Genomic_DNA"/>
</dbReference>